<gene>
    <name evidence="4" type="ORF">CLV92_11115</name>
</gene>
<evidence type="ECO:0000256" key="1">
    <source>
        <dbReference type="SAM" id="Phobius"/>
    </source>
</evidence>
<dbReference type="PROSITE" id="PS50883">
    <property type="entry name" value="EAL"/>
    <property type="match status" value="1"/>
</dbReference>
<organism evidence="4 5">
    <name type="scientific">Kineococcus xinjiangensis</name>
    <dbReference type="NCBI Taxonomy" id="512762"/>
    <lineage>
        <taxon>Bacteria</taxon>
        <taxon>Bacillati</taxon>
        <taxon>Actinomycetota</taxon>
        <taxon>Actinomycetes</taxon>
        <taxon>Kineosporiales</taxon>
        <taxon>Kineosporiaceae</taxon>
        <taxon>Kineococcus</taxon>
    </lineage>
</organism>
<feature type="transmembrane region" description="Helical" evidence="1">
    <location>
        <begin position="217"/>
        <end position="237"/>
    </location>
</feature>
<evidence type="ECO:0000259" key="2">
    <source>
        <dbReference type="PROSITE" id="PS50883"/>
    </source>
</evidence>
<reference evidence="4 5" key="1">
    <citation type="submission" date="2018-02" db="EMBL/GenBank/DDBJ databases">
        <title>Genomic Encyclopedia of Archaeal and Bacterial Type Strains, Phase II (KMG-II): from individual species to whole genera.</title>
        <authorList>
            <person name="Goeker M."/>
        </authorList>
    </citation>
    <scope>NUCLEOTIDE SEQUENCE [LARGE SCALE GENOMIC DNA]</scope>
    <source>
        <strain evidence="4 5">DSM 22857</strain>
    </source>
</reference>
<feature type="transmembrane region" description="Helical" evidence="1">
    <location>
        <begin position="71"/>
        <end position="92"/>
    </location>
</feature>
<dbReference type="AlphaFoldDB" id="A0A2S6IFV8"/>
<keyword evidence="1" id="KW-0812">Transmembrane</keyword>
<keyword evidence="5" id="KW-1185">Reference proteome</keyword>
<feature type="transmembrane region" description="Helical" evidence="1">
    <location>
        <begin position="161"/>
        <end position="181"/>
    </location>
</feature>
<proteinExistence type="predicted"/>
<dbReference type="Proteomes" id="UP000239485">
    <property type="component" value="Unassembled WGS sequence"/>
</dbReference>
<dbReference type="SMART" id="SM00052">
    <property type="entry name" value="EAL"/>
    <property type="match status" value="1"/>
</dbReference>
<dbReference type="EMBL" id="PTJD01000011">
    <property type="protein sequence ID" value="PPK93099.1"/>
    <property type="molecule type" value="Genomic_DNA"/>
</dbReference>
<protein>
    <submittedName>
        <fullName evidence="4">Diguanylate cyclase (GGDEF)-like protein</fullName>
    </submittedName>
</protein>
<dbReference type="GO" id="GO:0071111">
    <property type="term" value="F:cyclic-guanylate-specific phosphodiesterase activity"/>
    <property type="evidence" value="ECO:0007669"/>
    <property type="project" value="InterPro"/>
</dbReference>
<dbReference type="InterPro" id="IPR000160">
    <property type="entry name" value="GGDEF_dom"/>
</dbReference>
<dbReference type="Pfam" id="PF00563">
    <property type="entry name" value="EAL"/>
    <property type="match status" value="1"/>
</dbReference>
<dbReference type="PANTHER" id="PTHR33121:SF70">
    <property type="entry name" value="SIGNALING PROTEIN YKOW"/>
    <property type="match status" value="1"/>
</dbReference>
<accession>A0A2S6IFV8</accession>
<feature type="domain" description="EAL" evidence="2">
    <location>
        <begin position="489"/>
        <end position="742"/>
    </location>
</feature>
<dbReference type="SUPFAM" id="SSF55073">
    <property type="entry name" value="Nucleotide cyclase"/>
    <property type="match status" value="1"/>
</dbReference>
<name>A0A2S6IFV8_9ACTN</name>
<dbReference type="Pfam" id="PF00990">
    <property type="entry name" value="GGDEF"/>
    <property type="match status" value="1"/>
</dbReference>
<evidence type="ECO:0000259" key="3">
    <source>
        <dbReference type="PROSITE" id="PS50887"/>
    </source>
</evidence>
<dbReference type="InterPro" id="IPR043128">
    <property type="entry name" value="Rev_trsase/Diguanyl_cyclase"/>
</dbReference>
<dbReference type="InterPro" id="IPR029787">
    <property type="entry name" value="Nucleotide_cyclase"/>
</dbReference>
<comment type="caution">
    <text evidence="4">The sequence shown here is derived from an EMBL/GenBank/DDBJ whole genome shotgun (WGS) entry which is preliminary data.</text>
</comment>
<dbReference type="SUPFAM" id="SSF141868">
    <property type="entry name" value="EAL domain-like"/>
    <property type="match status" value="1"/>
</dbReference>
<dbReference type="OrthoDB" id="23692at2"/>
<feature type="transmembrane region" description="Helical" evidence="1">
    <location>
        <begin position="282"/>
        <end position="298"/>
    </location>
</feature>
<feature type="domain" description="GGDEF" evidence="3">
    <location>
        <begin position="342"/>
        <end position="480"/>
    </location>
</feature>
<dbReference type="InterPro" id="IPR001633">
    <property type="entry name" value="EAL_dom"/>
</dbReference>
<feature type="transmembrane region" description="Helical" evidence="1">
    <location>
        <begin position="98"/>
        <end position="118"/>
    </location>
</feature>
<dbReference type="SMART" id="SM00267">
    <property type="entry name" value="GGDEF"/>
    <property type="match status" value="1"/>
</dbReference>
<feature type="transmembrane region" description="Helical" evidence="1">
    <location>
        <begin position="193"/>
        <end position="211"/>
    </location>
</feature>
<dbReference type="PANTHER" id="PTHR33121">
    <property type="entry name" value="CYCLIC DI-GMP PHOSPHODIESTERASE PDEF"/>
    <property type="match status" value="1"/>
</dbReference>
<evidence type="ECO:0000313" key="5">
    <source>
        <dbReference type="Proteomes" id="UP000239485"/>
    </source>
</evidence>
<dbReference type="InterPro" id="IPR035919">
    <property type="entry name" value="EAL_sf"/>
</dbReference>
<dbReference type="Gene3D" id="3.20.20.450">
    <property type="entry name" value="EAL domain"/>
    <property type="match status" value="1"/>
</dbReference>
<keyword evidence="1" id="KW-1133">Transmembrane helix</keyword>
<dbReference type="CDD" id="cd01948">
    <property type="entry name" value="EAL"/>
    <property type="match status" value="1"/>
</dbReference>
<sequence length="749" mass="76917">MTAPSAAPPRPRGRWSLPLLVAAALTAPGLAAVLDPAFLATPFPWIPFLAFSGATTLLLTTQDPADPRRRYGRVSLTWGAGHLVAALLLLSGVGGPQASIAVLAATFAGVIVLMQSGLRRIAAPGSIPTLLIDASMLGAALSVVTWHVLSAVGAVDGGTGLRLAVLALLLGATHVTARGIHAAIDDPRMRAPGIALAACALGELPALYAILTGDLRIGWVGALLVLAGTAVAGVFSPHRRTGLRSVADGALAEHRREIASLIPGPLLLADLAWLIADPGSTTRALLLLYALTLVLYAVRHYEAARAYLAVAGDLRTQALLDRGTGLGNRLALTETLRQVSTSERSVLLVAVEGLDNVRDVLGLSAGDAVLAAVGRRLEAAAPCGGAYRSGDEEFAVLLTGGTDEARALAPALLDAVRSAPAQVPAAARFDLDATIGLASTSGRRSPDAPDSERLAVLTDAALALRGARSGGSGTVAAFDGAIADANRRRLLVRERLALALAAGTLDVHFQPVVDLDTGGVASFEALARWTDDVLGRVNPVEFITVAEEANLVVALGQHVLAAAVRTAADAGVFAAGASLAVNVSVVQLHAPGFADAVRAVLTDVGVPASQLTLEVTESVFLDTGSPAERVLRELADTGVRIAIDDFGAGHASFGYLGRFPAHVLKIDRSLTNTLTVDSDGQVIVSCIVELATQLGMVVVVEGIETAEQAVICSALGAQRGQGWLFEAAVPTERLAEQLDRNFASGGVPA</sequence>
<evidence type="ECO:0000313" key="4">
    <source>
        <dbReference type="EMBL" id="PPK93099.1"/>
    </source>
</evidence>
<dbReference type="RefSeq" id="WP_104433933.1">
    <property type="nucleotide sequence ID" value="NZ_PTJD01000011.1"/>
</dbReference>
<keyword evidence="1" id="KW-0472">Membrane</keyword>
<dbReference type="PROSITE" id="PS50887">
    <property type="entry name" value="GGDEF"/>
    <property type="match status" value="1"/>
</dbReference>
<dbReference type="InterPro" id="IPR050706">
    <property type="entry name" value="Cyclic-di-GMP_PDE-like"/>
</dbReference>
<feature type="transmembrane region" description="Helical" evidence="1">
    <location>
        <begin position="41"/>
        <end position="59"/>
    </location>
</feature>
<feature type="transmembrane region" description="Helical" evidence="1">
    <location>
        <begin position="130"/>
        <end position="149"/>
    </location>
</feature>
<dbReference type="Gene3D" id="3.30.70.270">
    <property type="match status" value="1"/>
</dbReference>